<dbReference type="EMBL" id="KV878198">
    <property type="protein sequence ID" value="OJI85221.1"/>
    <property type="molecule type" value="Genomic_DNA"/>
</dbReference>
<dbReference type="VEuPathDB" id="FungiDB:ASPTUDRAFT_562641"/>
<proteinExistence type="predicted"/>
<dbReference type="AlphaFoldDB" id="A0A1L9N7M1"/>
<keyword evidence="1" id="KW-0472">Membrane</keyword>
<reference evidence="3" key="1">
    <citation type="journal article" date="2017" name="Genome Biol.">
        <title>Comparative genomics reveals high biological diversity and specific adaptations in the industrially and medically important fungal genus Aspergillus.</title>
        <authorList>
            <person name="de Vries R.P."/>
            <person name="Riley R."/>
            <person name="Wiebenga A."/>
            <person name="Aguilar-Osorio G."/>
            <person name="Amillis S."/>
            <person name="Uchima C.A."/>
            <person name="Anderluh G."/>
            <person name="Asadollahi M."/>
            <person name="Askin M."/>
            <person name="Barry K."/>
            <person name="Battaglia E."/>
            <person name="Bayram O."/>
            <person name="Benocci T."/>
            <person name="Braus-Stromeyer S.A."/>
            <person name="Caldana C."/>
            <person name="Canovas D."/>
            <person name="Cerqueira G.C."/>
            <person name="Chen F."/>
            <person name="Chen W."/>
            <person name="Choi C."/>
            <person name="Clum A."/>
            <person name="Dos Santos R.A."/>
            <person name="Damasio A.R."/>
            <person name="Diallinas G."/>
            <person name="Emri T."/>
            <person name="Fekete E."/>
            <person name="Flipphi M."/>
            <person name="Freyberg S."/>
            <person name="Gallo A."/>
            <person name="Gournas C."/>
            <person name="Habgood R."/>
            <person name="Hainaut M."/>
            <person name="Harispe M.L."/>
            <person name="Henrissat B."/>
            <person name="Hilden K.S."/>
            <person name="Hope R."/>
            <person name="Hossain A."/>
            <person name="Karabika E."/>
            <person name="Karaffa L."/>
            <person name="Karanyi Z."/>
            <person name="Krasevec N."/>
            <person name="Kuo A."/>
            <person name="Kusch H."/>
            <person name="LaButti K."/>
            <person name="Lagendijk E.L."/>
            <person name="Lapidus A."/>
            <person name="Levasseur A."/>
            <person name="Lindquist E."/>
            <person name="Lipzen A."/>
            <person name="Logrieco A.F."/>
            <person name="MacCabe A."/>
            <person name="Maekelae M.R."/>
            <person name="Malavazi I."/>
            <person name="Melin P."/>
            <person name="Meyer V."/>
            <person name="Mielnichuk N."/>
            <person name="Miskei M."/>
            <person name="Molnar A.P."/>
            <person name="Mule G."/>
            <person name="Ngan C.Y."/>
            <person name="Orejas M."/>
            <person name="Orosz E."/>
            <person name="Ouedraogo J.P."/>
            <person name="Overkamp K.M."/>
            <person name="Park H.-S."/>
            <person name="Perrone G."/>
            <person name="Piumi F."/>
            <person name="Punt P.J."/>
            <person name="Ram A.F."/>
            <person name="Ramon A."/>
            <person name="Rauscher S."/>
            <person name="Record E."/>
            <person name="Riano-Pachon D.M."/>
            <person name="Robert V."/>
            <person name="Roehrig J."/>
            <person name="Ruller R."/>
            <person name="Salamov A."/>
            <person name="Salih N.S."/>
            <person name="Samson R.A."/>
            <person name="Sandor E."/>
            <person name="Sanguinetti M."/>
            <person name="Schuetze T."/>
            <person name="Sepcic K."/>
            <person name="Shelest E."/>
            <person name="Sherlock G."/>
            <person name="Sophianopoulou V."/>
            <person name="Squina F.M."/>
            <person name="Sun H."/>
            <person name="Susca A."/>
            <person name="Todd R.B."/>
            <person name="Tsang A."/>
            <person name="Unkles S.E."/>
            <person name="van de Wiele N."/>
            <person name="van Rossen-Uffink D."/>
            <person name="Oliveira J.V."/>
            <person name="Vesth T.C."/>
            <person name="Visser J."/>
            <person name="Yu J.-H."/>
            <person name="Zhou M."/>
            <person name="Andersen M.R."/>
            <person name="Archer D.B."/>
            <person name="Baker S.E."/>
            <person name="Benoit I."/>
            <person name="Brakhage A.A."/>
            <person name="Braus G.H."/>
            <person name="Fischer R."/>
            <person name="Frisvad J.C."/>
            <person name="Goldman G.H."/>
            <person name="Houbraken J."/>
            <person name="Oakley B."/>
            <person name="Pocsi I."/>
            <person name="Scazzocchio C."/>
            <person name="Seiboth B."/>
            <person name="vanKuyk P.A."/>
            <person name="Wortman J."/>
            <person name="Dyer P.S."/>
            <person name="Grigoriev I.V."/>
        </authorList>
    </citation>
    <scope>NUCLEOTIDE SEQUENCE [LARGE SCALE GENOMIC DNA]</scope>
    <source>
        <strain evidence="3">CBS 134.48</strain>
    </source>
</reference>
<keyword evidence="1" id="KW-1133">Transmembrane helix</keyword>
<feature type="transmembrane region" description="Helical" evidence="1">
    <location>
        <begin position="15"/>
        <end position="35"/>
    </location>
</feature>
<dbReference type="Proteomes" id="UP000184304">
    <property type="component" value="Unassembled WGS sequence"/>
</dbReference>
<evidence type="ECO:0000313" key="2">
    <source>
        <dbReference type="EMBL" id="OJI85221.1"/>
    </source>
</evidence>
<evidence type="ECO:0000256" key="1">
    <source>
        <dbReference type="SAM" id="Phobius"/>
    </source>
</evidence>
<accession>A0A1L9N7M1</accession>
<sequence length="76" mass="8604">MFIGVMCVRVYLPSIYPSLSSSAFFFFFFFFFFSFRSVPFTLFGQFFVSLRGVSQSSVAHAYLSRPPSSTPTPLAT</sequence>
<evidence type="ECO:0000313" key="3">
    <source>
        <dbReference type="Proteomes" id="UP000184304"/>
    </source>
</evidence>
<organism evidence="2 3">
    <name type="scientific">Aspergillus tubingensis (strain CBS 134.48)</name>
    <dbReference type="NCBI Taxonomy" id="767770"/>
    <lineage>
        <taxon>Eukaryota</taxon>
        <taxon>Fungi</taxon>
        <taxon>Dikarya</taxon>
        <taxon>Ascomycota</taxon>
        <taxon>Pezizomycotina</taxon>
        <taxon>Eurotiomycetes</taxon>
        <taxon>Eurotiomycetidae</taxon>
        <taxon>Eurotiales</taxon>
        <taxon>Aspergillaceae</taxon>
        <taxon>Aspergillus</taxon>
        <taxon>Aspergillus subgen. Circumdati</taxon>
    </lineage>
</organism>
<gene>
    <name evidence="2" type="ORF">ASPTUDRAFT_562641</name>
</gene>
<protein>
    <submittedName>
        <fullName evidence="2">Uncharacterized protein</fullName>
    </submittedName>
</protein>
<name>A0A1L9N7M1_ASPTC</name>
<keyword evidence="3" id="KW-1185">Reference proteome</keyword>
<keyword evidence="1" id="KW-0812">Transmembrane</keyword>